<dbReference type="Proteomes" id="UP001500683">
    <property type="component" value="Unassembled WGS sequence"/>
</dbReference>
<protein>
    <recommendedName>
        <fullName evidence="4">DUF488 family protein</fullName>
    </recommendedName>
</protein>
<accession>A0ABP7VMS8</accession>
<evidence type="ECO:0008006" key="4">
    <source>
        <dbReference type="Google" id="ProtNLM"/>
    </source>
</evidence>
<keyword evidence="3" id="KW-1185">Reference proteome</keyword>
<evidence type="ECO:0000256" key="1">
    <source>
        <dbReference type="SAM" id="MobiDB-lite"/>
    </source>
</evidence>
<proteinExistence type="predicted"/>
<gene>
    <name evidence="2" type="ORF">GCM10022214_26980</name>
</gene>
<evidence type="ECO:0000313" key="3">
    <source>
        <dbReference type="Proteomes" id="UP001500683"/>
    </source>
</evidence>
<reference evidence="3" key="1">
    <citation type="journal article" date="2019" name="Int. J. Syst. Evol. Microbiol.">
        <title>The Global Catalogue of Microorganisms (GCM) 10K type strain sequencing project: providing services to taxonomists for standard genome sequencing and annotation.</title>
        <authorList>
            <consortium name="The Broad Institute Genomics Platform"/>
            <consortium name="The Broad Institute Genome Sequencing Center for Infectious Disease"/>
            <person name="Wu L."/>
            <person name="Ma J."/>
        </authorList>
    </citation>
    <scope>NUCLEOTIDE SEQUENCE [LARGE SCALE GENOMIC DNA]</scope>
    <source>
        <strain evidence="3">JCM 16702</strain>
    </source>
</reference>
<dbReference type="EMBL" id="BAAAZG010000016">
    <property type="protein sequence ID" value="GAA4070101.1"/>
    <property type="molecule type" value="Genomic_DNA"/>
</dbReference>
<evidence type="ECO:0000313" key="2">
    <source>
        <dbReference type="EMBL" id="GAA4070101.1"/>
    </source>
</evidence>
<organism evidence="2 3">
    <name type="scientific">Actinomadura miaoliensis</name>
    <dbReference type="NCBI Taxonomy" id="430685"/>
    <lineage>
        <taxon>Bacteria</taxon>
        <taxon>Bacillati</taxon>
        <taxon>Actinomycetota</taxon>
        <taxon>Actinomycetes</taxon>
        <taxon>Streptosporangiales</taxon>
        <taxon>Thermomonosporaceae</taxon>
        <taxon>Actinomadura</taxon>
    </lineage>
</organism>
<comment type="caution">
    <text evidence="2">The sequence shown here is derived from an EMBL/GenBank/DDBJ whole genome shotgun (WGS) entry which is preliminary data.</text>
</comment>
<name>A0ABP7VMS8_9ACTN</name>
<sequence length="150" mass="16577">MMPVLRMVTIVVYGFDGESFLPRLQHTDVRLLLDIRQRRGVRGPEYAWANSLRLRPSPMPGSPTSTTPSSPQPPSCVGSSAPRTTARVGKRSRCELAVEYAGRYTAEILDSSDLPPVVSALSREWPAPHRRPVRAGRTHHQAAHVLRCTG</sequence>
<feature type="region of interest" description="Disordered" evidence="1">
    <location>
        <begin position="52"/>
        <end position="88"/>
    </location>
</feature>